<accession>A0A7L4YQX3</accession>
<dbReference type="InterPro" id="IPR002347">
    <property type="entry name" value="SDR_fam"/>
</dbReference>
<evidence type="ECO:0000259" key="4">
    <source>
        <dbReference type="SMART" id="SM00822"/>
    </source>
</evidence>
<keyword evidence="2" id="KW-0560">Oxidoreductase</keyword>
<reference evidence="5 6" key="1">
    <citation type="journal article" date="2018" name="Int. J. Syst. Evol. Microbiol.">
        <title>Epidermidibacterium keratini gen. nov., sp. nov., a member of the family Sporichthyaceae, isolated from keratin epidermis.</title>
        <authorList>
            <person name="Lee D.G."/>
            <person name="Trujillo M.E."/>
            <person name="Kang S."/>
            <person name="Nam J.J."/>
            <person name="Kim Y.J."/>
        </authorList>
    </citation>
    <scope>NUCLEOTIDE SEQUENCE [LARGE SCALE GENOMIC DNA]</scope>
    <source>
        <strain evidence="5 6">EPI-7</strain>
    </source>
</reference>
<dbReference type="Proteomes" id="UP000463857">
    <property type="component" value="Chromosome"/>
</dbReference>
<gene>
    <name evidence="5" type="ORF">EK0264_15450</name>
</gene>
<dbReference type="KEGG" id="eke:EK0264_15450"/>
<proteinExistence type="inferred from homology"/>
<dbReference type="OrthoDB" id="9795647at2"/>
<evidence type="ECO:0000313" key="6">
    <source>
        <dbReference type="Proteomes" id="UP000463857"/>
    </source>
</evidence>
<dbReference type="InterPro" id="IPR020904">
    <property type="entry name" value="Sc_DH/Rdtase_CS"/>
</dbReference>
<dbReference type="PANTHER" id="PTHR43658">
    <property type="entry name" value="SHORT-CHAIN DEHYDROGENASE/REDUCTASE"/>
    <property type="match status" value="1"/>
</dbReference>
<dbReference type="PRINTS" id="PR00081">
    <property type="entry name" value="GDHRDH"/>
</dbReference>
<comment type="similarity">
    <text evidence="1 3">Belongs to the short-chain dehydrogenases/reductases (SDR) family.</text>
</comment>
<dbReference type="FunFam" id="3.40.50.720:FF:000173">
    <property type="entry name" value="3-oxoacyl-[acyl-carrier protein] reductase"/>
    <property type="match status" value="1"/>
</dbReference>
<dbReference type="Gene3D" id="3.40.50.720">
    <property type="entry name" value="NAD(P)-binding Rossmann-like Domain"/>
    <property type="match status" value="1"/>
</dbReference>
<sequence length="257" mass="26435">MDLGAVSAIVTGGASGLGEATTRALAEEGASVTIVDLAADKGTALAAELGGATTYVAADVTNPEQVQQAIDDASSKDSPLRVVINCAGIGYAKRVLGKDGSAHDLESFQKVIAVNLTGTFNVLRLAAEAIAKAEPYNEDGARGVIVNTASVAAFEGQIGQIAYATSKAGIQGMTLPAARDLSSVGIRVNAIAPGIIDTAMLAGVSDEFRKTLGAGVPFPKRIGRPDEYAEVALFLARHDYMNGETVRFDAALRMAPR</sequence>
<keyword evidence="6" id="KW-1185">Reference proteome</keyword>
<feature type="domain" description="Ketoreductase" evidence="4">
    <location>
        <begin position="6"/>
        <end position="198"/>
    </location>
</feature>
<name>A0A7L4YQX3_9ACTN</name>
<evidence type="ECO:0000256" key="2">
    <source>
        <dbReference type="ARBA" id="ARBA00023002"/>
    </source>
</evidence>
<dbReference type="EMBL" id="CP047156">
    <property type="protein sequence ID" value="QHC01546.1"/>
    <property type="molecule type" value="Genomic_DNA"/>
</dbReference>
<dbReference type="InterPro" id="IPR036291">
    <property type="entry name" value="NAD(P)-bd_dom_sf"/>
</dbReference>
<dbReference type="InterPro" id="IPR057326">
    <property type="entry name" value="KR_dom"/>
</dbReference>
<dbReference type="PROSITE" id="PS00061">
    <property type="entry name" value="ADH_SHORT"/>
    <property type="match status" value="1"/>
</dbReference>
<dbReference type="InParanoid" id="A0A7L4YQX3"/>
<dbReference type="GO" id="GO:0016491">
    <property type="term" value="F:oxidoreductase activity"/>
    <property type="evidence" value="ECO:0007669"/>
    <property type="project" value="UniProtKB-KW"/>
</dbReference>
<dbReference type="AlphaFoldDB" id="A0A7L4YQX3"/>
<dbReference type="Pfam" id="PF00106">
    <property type="entry name" value="adh_short"/>
    <property type="match status" value="1"/>
</dbReference>
<protein>
    <submittedName>
        <fullName evidence="5">SDR family oxidoreductase</fullName>
    </submittedName>
</protein>
<evidence type="ECO:0000313" key="5">
    <source>
        <dbReference type="EMBL" id="QHC01546.1"/>
    </source>
</evidence>
<dbReference type="SMART" id="SM00822">
    <property type="entry name" value="PKS_KR"/>
    <property type="match status" value="1"/>
</dbReference>
<dbReference type="PRINTS" id="PR00080">
    <property type="entry name" value="SDRFAMILY"/>
</dbReference>
<dbReference type="RefSeq" id="WP_159546681.1">
    <property type="nucleotide sequence ID" value="NZ_CP047156.1"/>
</dbReference>
<organism evidence="5 6">
    <name type="scientific">Epidermidibacterium keratini</name>
    <dbReference type="NCBI Taxonomy" id="1891644"/>
    <lineage>
        <taxon>Bacteria</taxon>
        <taxon>Bacillati</taxon>
        <taxon>Actinomycetota</taxon>
        <taxon>Actinomycetes</taxon>
        <taxon>Sporichthyales</taxon>
        <taxon>Sporichthyaceae</taxon>
        <taxon>Epidermidibacterium</taxon>
    </lineage>
</organism>
<evidence type="ECO:0000256" key="1">
    <source>
        <dbReference type="ARBA" id="ARBA00006484"/>
    </source>
</evidence>
<evidence type="ECO:0000256" key="3">
    <source>
        <dbReference type="RuleBase" id="RU000363"/>
    </source>
</evidence>
<dbReference type="SUPFAM" id="SSF51735">
    <property type="entry name" value="NAD(P)-binding Rossmann-fold domains"/>
    <property type="match status" value="1"/>
</dbReference>
<dbReference type="PANTHER" id="PTHR43658:SF8">
    <property type="entry name" value="17-BETA-HYDROXYSTEROID DEHYDROGENASE 14-RELATED"/>
    <property type="match status" value="1"/>
</dbReference>